<evidence type="ECO:0000256" key="3">
    <source>
        <dbReference type="ARBA" id="ARBA00022490"/>
    </source>
</evidence>
<dbReference type="InterPro" id="IPR004087">
    <property type="entry name" value="KH_dom"/>
</dbReference>
<dbReference type="AlphaFoldDB" id="A0A8T2NUR9"/>
<evidence type="ECO:0000256" key="2">
    <source>
        <dbReference type="ARBA" id="ARBA00004496"/>
    </source>
</evidence>
<dbReference type="GO" id="GO:0008270">
    <property type="term" value="F:zinc ion binding"/>
    <property type="evidence" value="ECO:0007669"/>
    <property type="project" value="UniProtKB-KW"/>
</dbReference>
<dbReference type="InterPro" id="IPR047226">
    <property type="entry name" value="KH-I_MEX3_rpt2"/>
</dbReference>
<feature type="region of interest" description="Disordered" evidence="12">
    <location>
        <begin position="702"/>
        <end position="736"/>
    </location>
</feature>
<dbReference type="Proteomes" id="UP000824540">
    <property type="component" value="Unassembled WGS sequence"/>
</dbReference>
<dbReference type="InterPro" id="IPR047227">
    <property type="entry name" value="MEX3"/>
</dbReference>
<evidence type="ECO:0000256" key="7">
    <source>
        <dbReference type="ARBA" id="ARBA00022833"/>
    </source>
</evidence>
<keyword evidence="8 10" id="KW-0694">RNA-binding</keyword>
<dbReference type="CDD" id="cd22423">
    <property type="entry name" value="KH-I_MEX3_rpt1"/>
    <property type="match status" value="1"/>
</dbReference>
<dbReference type="PANTHER" id="PTHR23285">
    <property type="entry name" value="RING FINGER AND KH DOMAIN CONTAINING PROTEIN 1"/>
    <property type="match status" value="1"/>
</dbReference>
<keyword evidence="4" id="KW-0479">Metal-binding</keyword>
<keyword evidence="6 11" id="KW-0863">Zinc-finger</keyword>
<accession>A0A8T2NUR9</accession>
<dbReference type="GO" id="GO:0005634">
    <property type="term" value="C:nucleus"/>
    <property type="evidence" value="ECO:0007669"/>
    <property type="project" value="UniProtKB-SubCell"/>
</dbReference>
<dbReference type="Gene3D" id="3.30.40.10">
    <property type="entry name" value="Zinc/RING finger domain, C3HC4 (zinc finger)"/>
    <property type="match status" value="1"/>
</dbReference>
<name>A0A8T2NUR9_9TELE</name>
<dbReference type="InterPro" id="IPR001841">
    <property type="entry name" value="Znf_RING"/>
</dbReference>
<evidence type="ECO:0000256" key="5">
    <source>
        <dbReference type="ARBA" id="ARBA00022737"/>
    </source>
</evidence>
<dbReference type="OrthoDB" id="427410at2759"/>
<keyword evidence="7" id="KW-0862">Zinc</keyword>
<evidence type="ECO:0000256" key="11">
    <source>
        <dbReference type="PROSITE-ProRule" id="PRU00175"/>
    </source>
</evidence>
<evidence type="ECO:0000313" key="14">
    <source>
        <dbReference type="EMBL" id="KAG9341342.1"/>
    </source>
</evidence>
<keyword evidence="3" id="KW-0963">Cytoplasm</keyword>
<dbReference type="CDD" id="cd22424">
    <property type="entry name" value="KH-I_MEX3_rpt2"/>
    <property type="match status" value="1"/>
</dbReference>
<protein>
    <recommendedName>
        <fullName evidence="13">RING-type domain-containing protein</fullName>
    </recommendedName>
</protein>
<reference evidence="14" key="1">
    <citation type="thesis" date="2021" institute="BYU ScholarsArchive" country="Provo, UT, USA">
        <title>Applications of and Algorithms for Genome Assembly and Genomic Analyses with an Emphasis on Marine Teleosts.</title>
        <authorList>
            <person name="Pickett B.D."/>
        </authorList>
    </citation>
    <scope>NUCLEOTIDE SEQUENCE</scope>
    <source>
        <strain evidence="14">HI-2016</strain>
    </source>
</reference>
<evidence type="ECO:0000313" key="15">
    <source>
        <dbReference type="Proteomes" id="UP000824540"/>
    </source>
</evidence>
<dbReference type="SUPFAM" id="SSF57850">
    <property type="entry name" value="RING/U-box"/>
    <property type="match status" value="1"/>
</dbReference>
<dbReference type="InterPro" id="IPR013083">
    <property type="entry name" value="Znf_RING/FYVE/PHD"/>
</dbReference>
<dbReference type="EMBL" id="JAFBMS010000036">
    <property type="protein sequence ID" value="KAG9341342.1"/>
    <property type="molecule type" value="Genomic_DNA"/>
</dbReference>
<dbReference type="Pfam" id="PF13920">
    <property type="entry name" value="zf-C3HC4_3"/>
    <property type="match status" value="1"/>
</dbReference>
<comment type="caution">
    <text evidence="14">The sequence shown here is derived from an EMBL/GenBank/DDBJ whole genome shotgun (WGS) entry which is preliminary data.</text>
</comment>
<evidence type="ECO:0000256" key="9">
    <source>
        <dbReference type="ARBA" id="ARBA00023242"/>
    </source>
</evidence>
<dbReference type="GO" id="GO:0005737">
    <property type="term" value="C:cytoplasm"/>
    <property type="evidence" value="ECO:0007669"/>
    <property type="project" value="UniProtKB-SubCell"/>
</dbReference>
<dbReference type="FunFam" id="3.30.1370.10:FF:000012">
    <property type="entry name" value="Mex-3 RNA-binding family member D"/>
    <property type="match status" value="1"/>
</dbReference>
<dbReference type="Pfam" id="PF00013">
    <property type="entry name" value="KH_1"/>
    <property type="match status" value="2"/>
</dbReference>
<dbReference type="SMART" id="SM00322">
    <property type="entry name" value="KH"/>
    <property type="match status" value="2"/>
</dbReference>
<proteinExistence type="predicted"/>
<feature type="compositionally biased region" description="Low complexity" evidence="12">
    <location>
        <begin position="658"/>
        <end position="667"/>
    </location>
</feature>
<dbReference type="InterPro" id="IPR004088">
    <property type="entry name" value="KH_dom_type_1"/>
</dbReference>
<feature type="domain" description="RING-type" evidence="13">
    <location>
        <begin position="893"/>
        <end position="933"/>
    </location>
</feature>
<dbReference type="InterPro" id="IPR047228">
    <property type="entry name" value="KH-I_MEX3_rpt1"/>
</dbReference>
<keyword evidence="15" id="KW-1185">Reference proteome</keyword>
<evidence type="ECO:0000256" key="12">
    <source>
        <dbReference type="SAM" id="MobiDB-lite"/>
    </source>
</evidence>
<organism evidence="14 15">
    <name type="scientific">Albula glossodonta</name>
    <name type="common">roundjaw bonefish</name>
    <dbReference type="NCBI Taxonomy" id="121402"/>
    <lineage>
        <taxon>Eukaryota</taxon>
        <taxon>Metazoa</taxon>
        <taxon>Chordata</taxon>
        <taxon>Craniata</taxon>
        <taxon>Vertebrata</taxon>
        <taxon>Euteleostomi</taxon>
        <taxon>Actinopterygii</taxon>
        <taxon>Neopterygii</taxon>
        <taxon>Teleostei</taxon>
        <taxon>Albuliformes</taxon>
        <taxon>Albulidae</taxon>
        <taxon>Albula</taxon>
    </lineage>
</organism>
<feature type="compositionally biased region" description="Low complexity" evidence="12">
    <location>
        <begin position="716"/>
        <end position="732"/>
    </location>
</feature>
<evidence type="ECO:0000256" key="4">
    <source>
        <dbReference type="ARBA" id="ARBA00022723"/>
    </source>
</evidence>
<evidence type="ECO:0000256" key="10">
    <source>
        <dbReference type="PROSITE-ProRule" id="PRU00117"/>
    </source>
</evidence>
<dbReference type="PROSITE" id="PS50089">
    <property type="entry name" value="ZF_RING_2"/>
    <property type="match status" value="1"/>
</dbReference>
<dbReference type="SMART" id="SM00184">
    <property type="entry name" value="RING"/>
    <property type="match status" value="1"/>
</dbReference>
<keyword evidence="5" id="KW-0677">Repeat</keyword>
<gene>
    <name evidence="14" type="ORF">JZ751_019446</name>
</gene>
<feature type="region of interest" description="Disordered" evidence="12">
    <location>
        <begin position="788"/>
        <end position="826"/>
    </location>
</feature>
<feature type="region of interest" description="Disordered" evidence="12">
    <location>
        <begin position="658"/>
        <end position="687"/>
    </location>
</feature>
<sequence>MLCGEQPSLLFKEDFCKGDWERRDKLWPEVKKAREAGKTVNYSAACALIEAWETDMVCAPVDCDPPLLLHQQKNQNSAADQYGPYQKNLIPDLQQCCSRRRWPPVPLLSPLTSKTFDLLCALLEHGRSITSSSLWSLSRSMSADTGNSWSTSTPLQLFLMSLASSQWQPAESVSHEFSVSVQTDSRALSCGSPAACLSSPPACQLTVCSGLNQWVKPFTCKWEQCDRSEQLAALLPVTLDGRCGWSLIPYPPGTVQTPSANNPLLYLSVCHPPLSLSLTTMTSQSTGPMQILTVPHRIVHLPSQVTSPPHIPHSDRNPSRAEWFAGRGSGVPANRRYVFRPSRSTWQAGSEQLRVGRLALILYCWLETCPPLLSLANPYPPLCSFSPLSAPPVLRDRKTPEMPSSLFADMERNGGSQVDALGEQSVLQIALDQLLGLDNDDSSVYDNEPRKKSVNMTECVPVPSSEHVAEIVGRQGCKIKALRAKTNTYIKTPVRGEEPVFVVTGRREDVAMARREIISAAEHFSMIRASRNKNASLNGGGGTSIPGPPNLPGQTTIQVRVPYRVVGLVVGPKGATIKRIQQQTHTYIVTPSRDKEPVFEVTGMPENVDRAREEIEAHIAMRTGGFVELTDDNDFHANGTDVGFDLNGHSTLWSKAAHAAGTTPTTGRKTFSDYRNDSSSSLGSASTDSYFGNNGVSRLADFSPPSPALSYTTSSNGNNNNNNNNNGNMNGNSDRFVSVSPDCTDLTFKASSGFDPTPATPSLIWSQYDRSGLSCNATPAIFPADASASTNMGAGNQRAPAPRLSPPLHHHHANSPSLHPLARRVRSDPGGGALSFATISSCGLSNGMAMSSMSGPHLPGLPSDSSASSDSSTSSSSSSSSSTGTSRKGSRDCSLCFESEVIAALVPCGHNLFCMECANRICERNDPECPVCHTAVTQAIRIFS</sequence>
<keyword evidence="9" id="KW-0539">Nucleus</keyword>
<dbReference type="InterPro" id="IPR036612">
    <property type="entry name" value="KH_dom_type_1_sf"/>
</dbReference>
<dbReference type="Gene3D" id="3.30.1370.10">
    <property type="entry name" value="K Homology domain, type 1"/>
    <property type="match status" value="2"/>
</dbReference>
<feature type="compositionally biased region" description="Low complexity" evidence="12">
    <location>
        <begin position="863"/>
        <end position="886"/>
    </location>
</feature>
<evidence type="ECO:0000256" key="6">
    <source>
        <dbReference type="ARBA" id="ARBA00022771"/>
    </source>
</evidence>
<dbReference type="FunFam" id="3.30.40.10:FF:000090">
    <property type="entry name" value="Mex-3 RNA-binding family member C"/>
    <property type="match status" value="1"/>
</dbReference>
<dbReference type="SUPFAM" id="SSF54791">
    <property type="entry name" value="Eukaryotic type KH-domain (KH-domain type I)"/>
    <property type="match status" value="2"/>
</dbReference>
<evidence type="ECO:0000259" key="13">
    <source>
        <dbReference type="PROSITE" id="PS50089"/>
    </source>
</evidence>
<dbReference type="GO" id="GO:0003723">
    <property type="term" value="F:RNA binding"/>
    <property type="evidence" value="ECO:0007669"/>
    <property type="project" value="UniProtKB-UniRule"/>
</dbReference>
<dbReference type="PANTHER" id="PTHR23285:SF5">
    <property type="entry name" value="RNA-BINDING PROTEIN MEX3B"/>
    <property type="match status" value="1"/>
</dbReference>
<feature type="region of interest" description="Disordered" evidence="12">
    <location>
        <begin position="853"/>
        <end position="891"/>
    </location>
</feature>
<dbReference type="PROSITE" id="PS50084">
    <property type="entry name" value="KH_TYPE_1"/>
    <property type="match status" value="2"/>
</dbReference>
<comment type="subcellular location">
    <subcellularLocation>
        <location evidence="2">Cytoplasm</location>
    </subcellularLocation>
    <subcellularLocation>
        <location evidence="1">Nucleus</location>
    </subcellularLocation>
</comment>
<feature type="compositionally biased region" description="Low complexity" evidence="12">
    <location>
        <begin position="678"/>
        <end position="687"/>
    </location>
</feature>
<evidence type="ECO:0000256" key="1">
    <source>
        <dbReference type="ARBA" id="ARBA00004123"/>
    </source>
</evidence>
<dbReference type="FunFam" id="3.30.1370.10:FF:000013">
    <property type="entry name" value="Mex-3 RNA-binding family member B"/>
    <property type="match status" value="1"/>
</dbReference>
<evidence type="ECO:0000256" key="8">
    <source>
        <dbReference type="ARBA" id="ARBA00022884"/>
    </source>
</evidence>